<name>A0A0G1CCE6_9BACT</name>
<protein>
    <submittedName>
        <fullName evidence="2">Uncharacterized protein</fullName>
    </submittedName>
</protein>
<dbReference type="EMBL" id="LCDO01000014">
    <property type="protein sequence ID" value="KKS56366.1"/>
    <property type="molecule type" value="Genomic_DNA"/>
</dbReference>
<evidence type="ECO:0000313" key="2">
    <source>
        <dbReference type="EMBL" id="KKS56366.1"/>
    </source>
</evidence>
<organism evidence="2 3">
    <name type="scientific">Candidatus Magasanikbacteria bacterium GW2011_GWA2_42_32</name>
    <dbReference type="NCBI Taxonomy" id="1619039"/>
    <lineage>
        <taxon>Bacteria</taxon>
        <taxon>Candidatus Magasanikiibacteriota</taxon>
    </lineage>
</organism>
<comment type="caution">
    <text evidence="2">The sequence shown here is derived from an EMBL/GenBank/DDBJ whole genome shotgun (WGS) entry which is preliminary data.</text>
</comment>
<dbReference type="AlphaFoldDB" id="A0A0G1CCE6"/>
<feature type="transmembrane region" description="Helical" evidence="1">
    <location>
        <begin position="70"/>
        <end position="90"/>
    </location>
</feature>
<keyword evidence="1" id="KW-0472">Membrane</keyword>
<feature type="transmembrane region" description="Helical" evidence="1">
    <location>
        <begin position="121"/>
        <end position="144"/>
    </location>
</feature>
<gene>
    <name evidence="2" type="ORF">UV20_C0014G0011</name>
</gene>
<feature type="transmembrane region" description="Helical" evidence="1">
    <location>
        <begin position="16"/>
        <end position="35"/>
    </location>
</feature>
<keyword evidence="1" id="KW-1133">Transmembrane helix</keyword>
<proteinExistence type="predicted"/>
<evidence type="ECO:0000313" key="3">
    <source>
        <dbReference type="Proteomes" id="UP000034837"/>
    </source>
</evidence>
<accession>A0A0G1CCE6</accession>
<keyword evidence="1" id="KW-0812">Transmembrane</keyword>
<sequence>MENINIADKKQWNGDLIYSFAFIVLAWVITLYGVSASSLFDPTVHPFIVRPYISLLYFLSGLGFQADPIYFASAYGLPALFSVIVICLSVRAGRETPTIEGEGERKFFGFLTNNWQGVIPLLLIIGAVLNILFLWHVFAAVSLFEPSIFPELN</sequence>
<evidence type="ECO:0000256" key="1">
    <source>
        <dbReference type="SAM" id="Phobius"/>
    </source>
</evidence>
<dbReference type="Proteomes" id="UP000034837">
    <property type="component" value="Unassembled WGS sequence"/>
</dbReference>
<reference evidence="2 3" key="1">
    <citation type="journal article" date="2015" name="Nature">
        <title>rRNA introns, odd ribosomes, and small enigmatic genomes across a large radiation of phyla.</title>
        <authorList>
            <person name="Brown C.T."/>
            <person name="Hug L.A."/>
            <person name="Thomas B.C."/>
            <person name="Sharon I."/>
            <person name="Castelle C.J."/>
            <person name="Singh A."/>
            <person name="Wilkins M.J."/>
            <person name="Williams K.H."/>
            <person name="Banfield J.F."/>
        </authorList>
    </citation>
    <scope>NUCLEOTIDE SEQUENCE [LARGE SCALE GENOMIC DNA]</scope>
</reference>